<dbReference type="InterPro" id="IPR000160">
    <property type="entry name" value="GGDEF_dom"/>
</dbReference>
<dbReference type="SMART" id="SM00267">
    <property type="entry name" value="GGDEF"/>
    <property type="match status" value="1"/>
</dbReference>
<keyword evidence="2" id="KW-0175">Coiled coil</keyword>
<dbReference type="GO" id="GO:0052621">
    <property type="term" value="F:diguanylate cyclase activity"/>
    <property type="evidence" value="ECO:0007669"/>
    <property type="project" value="UniProtKB-EC"/>
</dbReference>
<comment type="caution">
    <text evidence="4">The sequence shown here is derived from an EMBL/GenBank/DDBJ whole genome shotgun (WGS) entry which is preliminary data.</text>
</comment>
<dbReference type="EC" id="2.7.7.65" evidence="1"/>
<name>A0A5C6AWZ4_9BACT</name>
<dbReference type="GO" id="GO:0043709">
    <property type="term" value="P:cell adhesion involved in single-species biofilm formation"/>
    <property type="evidence" value="ECO:0007669"/>
    <property type="project" value="TreeGrafter"/>
</dbReference>
<dbReference type="AlphaFoldDB" id="A0A5C6AWZ4"/>
<dbReference type="SUPFAM" id="SSF55073">
    <property type="entry name" value="Nucleotide cyclase"/>
    <property type="match status" value="1"/>
</dbReference>
<proteinExistence type="predicted"/>
<dbReference type="GO" id="GO:1902201">
    <property type="term" value="P:negative regulation of bacterial-type flagellum-dependent cell motility"/>
    <property type="evidence" value="ECO:0007669"/>
    <property type="project" value="TreeGrafter"/>
</dbReference>
<organism evidence="4 5">
    <name type="scientific">Neorhodopirellula pilleata</name>
    <dbReference type="NCBI Taxonomy" id="2714738"/>
    <lineage>
        <taxon>Bacteria</taxon>
        <taxon>Pseudomonadati</taxon>
        <taxon>Planctomycetota</taxon>
        <taxon>Planctomycetia</taxon>
        <taxon>Pirellulales</taxon>
        <taxon>Pirellulaceae</taxon>
        <taxon>Neorhodopirellula</taxon>
    </lineage>
</organism>
<dbReference type="RefSeq" id="WP_146576150.1">
    <property type="nucleotide sequence ID" value="NZ_SJPM01000001.1"/>
</dbReference>
<feature type="coiled-coil region" evidence="2">
    <location>
        <begin position="112"/>
        <end position="150"/>
    </location>
</feature>
<dbReference type="InterPro" id="IPR043128">
    <property type="entry name" value="Rev_trsase/Diguanyl_cyclase"/>
</dbReference>
<dbReference type="CDD" id="cd01949">
    <property type="entry name" value="GGDEF"/>
    <property type="match status" value="1"/>
</dbReference>
<accession>A0A5C6AWZ4</accession>
<evidence type="ECO:0000256" key="1">
    <source>
        <dbReference type="ARBA" id="ARBA00012528"/>
    </source>
</evidence>
<keyword evidence="4" id="KW-0808">Transferase</keyword>
<protein>
    <recommendedName>
        <fullName evidence="1">diguanylate cyclase</fullName>
        <ecNumber evidence="1">2.7.7.65</ecNumber>
    </recommendedName>
</protein>
<evidence type="ECO:0000313" key="5">
    <source>
        <dbReference type="Proteomes" id="UP000316213"/>
    </source>
</evidence>
<keyword evidence="4" id="KW-0548">Nucleotidyltransferase</keyword>
<dbReference type="NCBIfam" id="TIGR00254">
    <property type="entry name" value="GGDEF"/>
    <property type="match status" value="1"/>
</dbReference>
<gene>
    <name evidence="4" type="primary">ydaM_1</name>
    <name evidence="4" type="ORF">Pla100_06090</name>
</gene>
<dbReference type="EMBL" id="SJPM01000001">
    <property type="protein sequence ID" value="TWU03679.1"/>
    <property type="molecule type" value="Genomic_DNA"/>
</dbReference>
<evidence type="ECO:0000259" key="3">
    <source>
        <dbReference type="PROSITE" id="PS50887"/>
    </source>
</evidence>
<dbReference type="GO" id="GO:0005886">
    <property type="term" value="C:plasma membrane"/>
    <property type="evidence" value="ECO:0007669"/>
    <property type="project" value="TreeGrafter"/>
</dbReference>
<keyword evidence="5" id="KW-1185">Reference proteome</keyword>
<evidence type="ECO:0000313" key="4">
    <source>
        <dbReference type="EMBL" id="TWU03679.1"/>
    </source>
</evidence>
<feature type="domain" description="GGDEF" evidence="3">
    <location>
        <begin position="175"/>
        <end position="313"/>
    </location>
</feature>
<evidence type="ECO:0000256" key="2">
    <source>
        <dbReference type="SAM" id="Coils"/>
    </source>
</evidence>
<dbReference type="Proteomes" id="UP000316213">
    <property type="component" value="Unassembled WGS sequence"/>
</dbReference>
<dbReference type="OrthoDB" id="243535at2"/>
<dbReference type="InterPro" id="IPR050469">
    <property type="entry name" value="Diguanylate_Cyclase"/>
</dbReference>
<reference evidence="4 5" key="1">
    <citation type="submission" date="2019-02" db="EMBL/GenBank/DDBJ databases">
        <title>Deep-cultivation of Planctomycetes and their phenomic and genomic characterization uncovers novel biology.</title>
        <authorList>
            <person name="Wiegand S."/>
            <person name="Jogler M."/>
            <person name="Boedeker C."/>
            <person name="Pinto D."/>
            <person name="Vollmers J."/>
            <person name="Rivas-Marin E."/>
            <person name="Kohn T."/>
            <person name="Peeters S.H."/>
            <person name="Heuer A."/>
            <person name="Rast P."/>
            <person name="Oberbeckmann S."/>
            <person name="Bunk B."/>
            <person name="Jeske O."/>
            <person name="Meyerdierks A."/>
            <person name="Storesund J.E."/>
            <person name="Kallscheuer N."/>
            <person name="Luecker S."/>
            <person name="Lage O.M."/>
            <person name="Pohl T."/>
            <person name="Merkel B.J."/>
            <person name="Hornburger P."/>
            <person name="Mueller R.-W."/>
            <person name="Bruemmer F."/>
            <person name="Labrenz M."/>
            <person name="Spormann A.M."/>
            <person name="Op Den Camp H."/>
            <person name="Overmann J."/>
            <person name="Amann R."/>
            <person name="Jetten M.S.M."/>
            <person name="Mascher T."/>
            <person name="Medema M.H."/>
            <person name="Devos D.P."/>
            <person name="Kaster A.-K."/>
            <person name="Ovreas L."/>
            <person name="Rohde M."/>
            <person name="Galperin M.Y."/>
            <person name="Jogler C."/>
        </authorList>
    </citation>
    <scope>NUCLEOTIDE SEQUENCE [LARGE SCALE GENOMIC DNA]</scope>
    <source>
        <strain evidence="4 5">Pla100</strain>
    </source>
</reference>
<sequence length="575" mass="62240">MLFDFVIAVSFVSTGLCLGWVAHALYRAGVLSSPAVSAPAPESSNVEATSVVDSVATALAPEQVTAVADRIRSFAATIAASIDTHQTKLEAVSSTLSGTDLTQAPPGILEAVEQLLSANASMRQQLQESQERLREQSKQLQSAEQRAQTDALTGVTNRGEFDQRIGKRFALGPSQAGVLVLADIDHFKRFNDEHGHRAGDEVLRQVARGLEARLEPYGTVARFGGEEFAMLIEPESLNTPGDFDEILQLVEQTRISVSTREIQFEEKRLKVSLSVGIGELQPDQTLGEWVQKVDDALYRSKECGRNCSHYVSADRIIRVASPSPALAGTMPEHSLQANGASGSGVATANRSVVDGSVATLATKWQPANVDESVDHHDPLRSLMLTLDSTESTERPKTLGYLPDQETLIEGVLSTLQTRRLTNRPHYFVAIQLSGNPSGALMRSLLQLVRAAMRSQDRIGCINHNTLLIHLPECDEADVNQRAEQICLSAGSIGVQLASIDREQQSERLSIGINRLDFLDELSVSARKHSGSSGLPDANQIREAIVQSRAVALLAARQPAGAMPIYVREAMLESMA</sequence>
<dbReference type="Gene3D" id="3.30.70.270">
    <property type="match status" value="1"/>
</dbReference>
<dbReference type="PANTHER" id="PTHR45138">
    <property type="entry name" value="REGULATORY COMPONENTS OF SENSORY TRANSDUCTION SYSTEM"/>
    <property type="match status" value="1"/>
</dbReference>
<dbReference type="PANTHER" id="PTHR45138:SF24">
    <property type="entry name" value="DIGUANYLATE CYCLASE DGCC-RELATED"/>
    <property type="match status" value="1"/>
</dbReference>
<dbReference type="Pfam" id="PF00990">
    <property type="entry name" value="GGDEF"/>
    <property type="match status" value="1"/>
</dbReference>
<dbReference type="PROSITE" id="PS50887">
    <property type="entry name" value="GGDEF"/>
    <property type="match status" value="1"/>
</dbReference>
<dbReference type="InterPro" id="IPR029787">
    <property type="entry name" value="Nucleotide_cyclase"/>
</dbReference>